<dbReference type="Proteomes" id="UP000799779">
    <property type="component" value="Unassembled WGS sequence"/>
</dbReference>
<dbReference type="GO" id="GO:0005524">
    <property type="term" value="F:ATP binding"/>
    <property type="evidence" value="ECO:0007669"/>
    <property type="project" value="InterPro"/>
</dbReference>
<dbReference type="InterPro" id="IPR011009">
    <property type="entry name" value="Kinase-like_dom_sf"/>
</dbReference>
<organism evidence="2 3">
    <name type="scientific">Amniculicola lignicola CBS 123094</name>
    <dbReference type="NCBI Taxonomy" id="1392246"/>
    <lineage>
        <taxon>Eukaryota</taxon>
        <taxon>Fungi</taxon>
        <taxon>Dikarya</taxon>
        <taxon>Ascomycota</taxon>
        <taxon>Pezizomycotina</taxon>
        <taxon>Dothideomycetes</taxon>
        <taxon>Pleosporomycetidae</taxon>
        <taxon>Pleosporales</taxon>
        <taxon>Amniculicolaceae</taxon>
        <taxon>Amniculicola</taxon>
    </lineage>
</organism>
<dbReference type="Gene3D" id="1.10.510.10">
    <property type="entry name" value="Transferase(Phosphotransferase) domain 1"/>
    <property type="match status" value="1"/>
</dbReference>
<dbReference type="SMART" id="SM00248">
    <property type="entry name" value="ANK"/>
    <property type="match status" value="8"/>
</dbReference>
<dbReference type="PANTHER" id="PTHR46224:SF64">
    <property type="entry name" value="IQ MOTIF AND ANKYRIN REPEAT DOMAIN-CONTAINING PROTEIN 1"/>
    <property type="match status" value="1"/>
</dbReference>
<dbReference type="PANTHER" id="PTHR46224">
    <property type="entry name" value="ANKYRIN REPEAT FAMILY PROTEIN"/>
    <property type="match status" value="1"/>
</dbReference>
<dbReference type="Gene3D" id="1.25.40.20">
    <property type="entry name" value="Ankyrin repeat-containing domain"/>
    <property type="match status" value="2"/>
</dbReference>
<dbReference type="PROSITE" id="PS50011">
    <property type="entry name" value="PROTEIN_KINASE_DOM"/>
    <property type="match status" value="1"/>
</dbReference>
<evidence type="ECO:0000259" key="1">
    <source>
        <dbReference type="PROSITE" id="PS50011"/>
    </source>
</evidence>
<reference evidence="2" key="1">
    <citation type="journal article" date="2020" name="Stud. Mycol.">
        <title>101 Dothideomycetes genomes: a test case for predicting lifestyles and emergence of pathogens.</title>
        <authorList>
            <person name="Haridas S."/>
            <person name="Albert R."/>
            <person name="Binder M."/>
            <person name="Bloem J."/>
            <person name="Labutti K."/>
            <person name="Salamov A."/>
            <person name="Andreopoulos B."/>
            <person name="Baker S."/>
            <person name="Barry K."/>
            <person name="Bills G."/>
            <person name="Bluhm B."/>
            <person name="Cannon C."/>
            <person name="Castanera R."/>
            <person name="Culley D."/>
            <person name="Daum C."/>
            <person name="Ezra D."/>
            <person name="Gonzalez J."/>
            <person name="Henrissat B."/>
            <person name="Kuo A."/>
            <person name="Liang C."/>
            <person name="Lipzen A."/>
            <person name="Lutzoni F."/>
            <person name="Magnuson J."/>
            <person name="Mondo S."/>
            <person name="Nolan M."/>
            <person name="Ohm R."/>
            <person name="Pangilinan J."/>
            <person name="Park H.-J."/>
            <person name="Ramirez L."/>
            <person name="Alfaro M."/>
            <person name="Sun H."/>
            <person name="Tritt A."/>
            <person name="Yoshinaga Y."/>
            <person name="Zwiers L.-H."/>
            <person name="Turgeon B."/>
            <person name="Goodwin S."/>
            <person name="Spatafora J."/>
            <person name="Crous P."/>
            <person name="Grigoriev I."/>
        </authorList>
    </citation>
    <scope>NUCLEOTIDE SEQUENCE</scope>
    <source>
        <strain evidence="2">CBS 123094</strain>
    </source>
</reference>
<keyword evidence="3" id="KW-1185">Reference proteome</keyword>
<accession>A0A6A5WR80</accession>
<dbReference type="Pfam" id="PF07714">
    <property type="entry name" value="PK_Tyr_Ser-Thr"/>
    <property type="match status" value="1"/>
</dbReference>
<dbReference type="SUPFAM" id="SSF48403">
    <property type="entry name" value="Ankyrin repeat"/>
    <property type="match status" value="2"/>
</dbReference>
<dbReference type="InterPro" id="IPR051616">
    <property type="entry name" value="Cul2-RING_E3_ligase_SR"/>
</dbReference>
<sequence length="1367" mass="153664">MSSAYSVASAFNSFSSYAIPLVPETATPSADNQSDNDIREESKRLTQYTTRSGSLSSFLCHVFHLEKRLRDEEGMGGFIDENIEKVVGRASLGEGGQFKVYSAEATFKRPMRHLKANEPGQMVAIKVVKPRVENNAPNNWSNILLEVRSLMHEYLRYHPNIVRLLGFTWAPGWNSSVYPIVIMEYARWGTLESLQKSAPPFPFAGKQKLCHDVARGLSILHACGIIHGDLNHKNVLIFDNPYEQPPGEPYLAKLTDFGGAVMDIEHAPSQSLRMKVLQYPPPEASMELSAGGLKKMDTYAFGLLFWRTLMDGKDLLEVLGLTAGKREDEIMAQSLAQDDKKMRNRVLESIGDHLPPGTSRETLELIAFTINRTLRTDPEDRFLAAAQAALRNGHVRGVPEHLKEMADRNSTEKFKIDDGIRRETFDEDRIGFLLGKMGDFYDAQRNRPGYRTELSHPASAQFLFEPMKAKWLLSWEQQVDIVKELKAAAQAEDEITALGIPPFKAAFYLFQCYLTEFGVDFDAKELCHWLSLAAEPDDKWEDEIFAQAWLWRICDALGCSPPVSEEKLKVHFRSGVTCGFRESVTGWNSYIERLVDPSERRRHSRMLKDSKRLLKTYAGGVGMWHYFPSTIVKDYNLSDVHILDQQIKEGLGDEYEKHLLAQDQPTPTTEEEEFKSGFHKLYVSNVGHGLLHYAATFGKDDVLKHILDTYRCDVNRGSAFRYDSPLACAVRSAQYECVLLLLDRGAQPSKIEQGEEAPLHWLCGFEVGQEEQMSEVAKMFIVAGADIDELSTTRGDRGIAADWGSLFNISTTPLGRAVIARNHTAMRVLLGLGANPKFKGDEDGLSPVDIASLLFYTEELHILLEKVDKQSSLKLLDESWILEAAHKRKKDSIDPSCLQSRLIRLGSSHKSGILETFRLIREWNHEHPSTHDARQPNTTPDRLLYSEVLLGDADIVEALLELNYDPNGTMESRPLQAAAITKNWRIFEMLLRFGADPLQHYMHDSNMKLTFLHAIALAKQGAKTPDGVRIAERLLAAGVPVEVPLILCPVTPFALCVINNCFDVADILLAYGADLNPVCALPPGEQGPPCSLLGQLVMRPTERSLDAVQYFVNAGRRESLLKPLDGVTPIGIPSHNVSVLHQLAAMTHDAVEYHWPASGHIMHHVLTAFDEPEFINERCLIGTPLSIAIMNHNHEMVRRLLEKNVDTSTSTGLDLPSIAKSINVDREYTRDTPAFLSLLLYEGMLSKIDATVKANSTVNYIGPIEYALSTAEKVVRHLLPLDPDDEAVHLWVILWAWKDELITAIRRLLPNMSYISREDYGDPVDLSGLTEERPSDWVAGKTMDDETALRTLLHYFRKDPFEWPDSD</sequence>
<proteinExistence type="predicted"/>
<dbReference type="InterPro" id="IPR002110">
    <property type="entry name" value="Ankyrin_rpt"/>
</dbReference>
<dbReference type="CDD" id="cd00180">
    <property type="entry name" value="PKc"/>
    <property type="match status" value="1"/>
</dbReference>
<evidence type="ECO:0000313" key="2">
    <source>
        <dbReference type="EMBL" id="KAF2004037.1"/>
    </source>
</evidence>
<name>A0A6A5WR80_9PLEO</name>
<feature type="domain" description="Protein kinase" evidence="1">
    <location>
        <begin position="86"/>
        <end position="397"/>
    </location>
</feature>
<dbReference type="GO" id="GO:0004672">
    <property type="term" value="F:protein kinase activity"/>
    <property type="evidence" value="ECO:0007669"/>
    <property type="project" value="InterPro"/>
</dbReference>
<dbReference type="InterPro" id="IPR000719">
    <property type="entry name" value="Prot_kinase_dom"/>
</dbReference>
<evidence type="ECO:0000313" key="3">
    <source>
        <dbReference type="Proteomes" id="UP000799779"/>
    </source>
</evidence>
<dbReference type="InterPro" id="IPR036770">
    <property type="entry name" value="Ankyrin_rpt-contain_sf"/>
</dbReference>
<dbReference type="SUPFAM" id="SSF56112">
    <property type="entry name" value="Protein kinase-like (PK-like)"/>
    <property type="match status" value="1"/>
</dbReference>
<dbReference type="OrthoDB" id="626167at2759"/>
<dbReference type="InterPro" id="IPR001245">
    <property type="entry name" value="Ser-Thr/Tyr_kinase_cat_dom"/>
</dbReference>
<protein>
    <recommendedName>
        <fullName evidence="1">Protein kinase domain-containing protein</fullName>
    </recommendedName>
</protein>
<gene>
    <name evidence="2" type="ORF">P154DRAFT_485712</name>
</gene>
<dbReference type="EMBL" id="ML977569">
    <property type="protein sequence ID" value="KAF2004037.1"/>
    <property type="molecule type" value="Genomic_DNA"/>
</dbReference>